<protein>
    <submittedName>
        <fullName evidence="1">Polyketide cyclase</fullName>
    </submittedName>
</protein>
<gene>
    <name evidence="1" type="ORF">ACEZDJ_27720</name>
</gene>
<accession>A0ABV6UUE2</accession>
<name>A0ABV6UUE2_9ACTN</name>
<organism evidence="1 2">
    <name type="scientific">Streptacidiphilus cavernicola</name>
    <dbReference type="NCBI Taxonomy" id="3342716"/>
    <lineage>
        <taxon>Bacteria</taxon>
        <taxon>Bacillati</taxon>
        <taxon>Actinomycetota</taxon>
        <taxon>Actinomycetes</taxon>
        <taxon>Kitasatosporales</taxon>
        <taxon>Streptomycetaceae</taxon>
        <taxon>Streptacidiphilus</taxon>
    </lineage>
</organism>
<dbReference type="SUPFAM" id="SSF55961">
    <property type="entry name" value="Bet v1-like"/>
    <property type="match status" value="1"/>
</dbReference>
<dbReference type="Proteomes" id="UP001592528">
    <property type="component" value="Unassembled WGS sequence"/>
</dbReference>
<dbReference type="EMBL" id="JBHEZZ010000018">
    <property type="protein sequence ID" value="MFC1405076.1"/>
    <property type="molecule type" value="Genomic_DNA"/>
</dbReference>
<evidence type="ECO:0000313" key="1">
    <source>
        <dbReference type="EMBL" id="MFC1405076.1"/>
    </source>
</evidence>
<dbReference type="InterPro" id="IPR023393">
    <property type="entry name" value="START-like_dom_sf"/>
</dbReference>
<dbReference type="Gene3D" id="3.30.530.20">
    <property type="match status" value="1"/>
</dbReference>
<evidence type="ECO:0000313" key="2">
    <source>
        <dbReference type="Proteomes" id="UP001592528"/>
    </source>
</evidence>
<dbReference type="RefSeq" id="WP_030259512.1">
    <property type="nucleotide sequence ID" value="NZ_JBHEZZ010000018.1"/>
</dbReference>
<reference evidence="1 2" key="1">
    <citation type="submission" date="2024-09" db="EMBL/GenBank/DDBJ databases">
        <authorList>
            <person name="Lee S.D."/>
        </authorList>
    </citation>
    <scope>NUCLEOTIDE SEQUENCE [LARGE SCALE GENOMIC DNA]</scope>
    <source>
        <strain evidence="1 2">N1-5</strain>
    </source>
</reference>
<sequence length="140" mass="15536">MWTYEHSVETGAENRAAIWRLWADVANWGSWNAEIEKVELRGPFAAGSTIIMTPPGDEPIEMRIAATEENQSFVDEAHFGENVFRTNHTIEPIDAQRIRVVYSMEIVGPDADELGPEMGPGITADWPDTMAALVAHAERG</sequence>
<keyword evidence="2" id="KW-1185">Reference proteome</keyword>
<comment type="caution">
    <text evidence="1">The sequence shown here is derived from an EMBL/GenBank/DDBJ whole genome shotgun (WGS) entry which is preliminary data.</text>
</comment>
<proteinExistence type="predicted"/>